<reference evidence="1 2" key="1">
    <citation type="submission" date="2024-09" db="EMBL/GenBank/DDBJ databases">
        <authorList>
            <person name="Sun Q."/>
            <person name="Mori K."/>
        </authorList>
    </citation>
    <scope>NUCLEOTIDE SEQUENCE [LARGE SCALE GENOMIC DNA]</scope>
    <source>
        <strain evidence="1 2">JCM 12763</strain>
    </source>
</reference>
<comment type="caution">
    <text evidence="1">The sequence shown here is derived from an EMBL/GenBank/DDBJ whole genome shotgun (WGS) entry which is preliminary data.</text>
</comment>
<gene>
    <name evidence="1" type="ORF">ACFFN0_02500</name>
</gene>
<sequence length="192" mass="21272">MDPTMAQALGRIEAAHARLGRDTLLRALRPGLGAPDLDRSLTDAGLPDDAFVRSLFRWHDGVDTDGAVLGDLWLFPGFYPLSLEDALLHAEAFRSHPRWGAGWLPVFADGGGDFYVVDRGDGREGAVRRFRMDEWDQPVEFANLADMVRTVATAFDDGIYHVDDEGWLEVDDAAFAGLARRLNPGVRHWAEP</sequence>
<dbReference type="Proteomes" id="UP001589613">
    <property type="component" value="Unassembled WGS sequence"/>
</dbReference>
<name>A0ABV5UZC8_9MICO</name>
<dbReference type="RefSeq" id="WP_141339170.1">
    <property type="nucleotide sequence ID" value="NZ_JBHMAX010000005.1"/>
</dbReference>
<protein>
    <submittedName>
        <fullName evidence="1">SMI1/KNR4 family protein</fullName>
    </submittedName>
</protein>
<keyword evidence="2" id="KW-1185">Reference proteome</keyword>
<evidence type="ECO:0000313" key="2">
    <source>
        <dbReference type="Proteomes" id="UP001589613"/>
    </source>
</evidence>
<evidence type="ECO:0000313" key="1">
    <source>
        <dbReference type="EMBL" id="MFB9730910.1"/>
    </source>
</evidence>
<accession>A0ABV5UZC8</accession>
<organism evidence="1 2">
    <name type="scientific">Ornithinimicrobium kibberense</name>
    <dbReference type="NCBI Taxonomy" id="282060"/>
    <lineage>
        <taxon>Bacteria</taxon>
        <taxon>Bacillati</taxon>
        <taxon>Actinomycetota</taxon>
        <taxon>Actinomycetes</taxon>
        <taxon>Micrococcales</taxon>
        <taxon>Ornithinimicrobiaceae</taxon>
        <taxon>Ornithinimicrobium</taxon>
    </lineage>
</organism>
<dbReference type="EMBL" id="JBHMAX010000005">
    <property type="protein sequence ID" value="MFB9730910.1"/>
    <property type="molecule type" value="Genomic_DNA"/>
</dbReference>
<proteinExistence type="predicted"/>